<evidence type="ECO:0000313" key="1">
    <source>
        <dbReference type="Proteomes" id="UP000515124"/>
    </source>
</evidence>
<dbReference type="KEGG" id="pavi:110747015"/>
<evidence type="ECO:0000313" key="2">
    <source>
        <dbReference type="RefSeq" id="XP_021802924.1"/>
    </source>
</evidence>
<dbReference type="AlphaFoldDB" id="A0A6P5RIU7"/>
<dbReference type="PANTHER" id="PTHR31170">
    <property type="entry name" value="BNAC04G53230D PROTEIN"/>
    <property type="match status" value="1"/>
</dbReference>
<dbReference type="Proteomes" id="UP000515124">
    <property type="component" value="Unplaced"/>
</dbReference>
<reference evidence="2" key="1">
    <citation type="submission" date="2025-08" db="UniProtKB">
        <authorList>
            <consortium name="RefSeq"/>
        </authorList>
    </citation>
    <scope>IDENTIFICATION</scope>
</reference>
<keyword evidence="1" id="KW-1185">Reference proteome</keyword>
<accession>A0A6P5RIU7</accession>
<sequence length="450" mass="52568">MDNGSSADHILIAIEEGGDIRVEALMNTMKSKIGYISPFSATSCIFRVPHFLRRNNPGPYGPDIVSIGPLHDRTGKQFELIENMKKSYLHDFLSRTNISLERLIYRTLELEKRTRDFYAEPLDVTEHDLIEMMIFDGCFLVELFLKFEGRWKHEERRGISDPIFNMKFMRDYLFHDLLVLENQLPWFILDYLYSLKRENEPVQSLKQLVLTVFTDHPPVAKNCKSYLNYLDSGSYYHDDDDDIGILHILDLIRTSIVFAGRFGFEPSFYDTSETPFMHPVTTLLKSGVKVQIGSGHESMMKIEFQNGVLSIPQVGIGELSESLFRNLIAFEQCCHSRSHEITSYVIFMDTLIRSSEDMDFLCEKKIIGNWGSIANSYQFFNKLRKNIRVTKFHYHILCAELDRYCTAEWEKPLISDLRREALLAKEEFRRHFLSNLLKIMYLVVCFIFVQ</sequence>
<dbReference type="GeneID" id="110747015"/>
<name>A0A6P5RIU7_PRUAV</name>
<dbReference type="InterPro" id="IPR004158">
    <property type="entry name" value="DUF247_pln"/>
</dbReference>
<dbReference type="PANTHER" id="PTHR31170:SF17">
    <property type="match status" value="1"/>
</dbReference>
<dbReference type="Pfam" id="PF03140">
    <property type="entry name" value="DUF247"/>
    <property type="match status" value="1"/>
</dbReference>
<organism evidence="1 2">
    <name type="scientific">Prunus avium</name>
    <name type="common">Cherry</name>
    <name type="synonym">Cerasus avium</name>
    <dbReference type="NCBI Taxonomy" id="42229"/>
    <lineage>
        <taxon>Eukaryota</taxon>
        <taxon>Viridiplantae</taxon>
        <taxon>Streptophyta</taxon>
        <taxon>Embryophyta</taxon>
        <taxon>Tracheophyta</taxon>
        <taxon>Spermatophyta</taxon>
        <taxon>Magnoliopsida</taxon>
        <taxon>eudicotyledons</taxon>
        <taxon>Gunneridae</taxon>
        <taxon>Pentapetalae</taxon>
        <taxon>rosids</taxon>
        <taxon>fabids</taxon>
        <taxon>Rosales</taxon>
        <taxon>Rosaceae</taxon>
        <taxon>Amygdaloideae</taxon>
        <taxon>Amygdaleae</taxon>
        <taxon>Prunus</taxon>
    </lineage>
</organism>
<gene>
    <name evidence="2" type="primary">LOC110747015</name>
</gene>
<protein>
    <submittedName>
        <fullName evidence="2">UPF0481 protein At3g47200-like</fullName>
    </submittedName>
</protein>
<feature type="non-terminal residue" evidence="2">
    <location>
        <position position="450"/>
    </location>
</feature>
<proteinExistence type="predicted"/>
<dbReference type="RefSeq" id="XP_021802924.1">
    <property type="nucleotide sequence ID" value="XM_021947232.1"/>
</dbReference>